<gene>
    <name evidence="1" type="ORF">Patl1_17282</name>
</gene>
<sequence>MWRFKPFMQKEPTGLEGRTIDVGNLKIHVRNVIAEGGFSCVYSARDAVNASKQYALKHMMCNDEESLELVMKEISVMKSLRGHPNIVTLHAHTIIDMGRTKEALLVMEFCDKSLVNVLEGRGAGFFEEKQALAIFRDVCNAVFAMHCQSPPIAHRDLKAENLLLGSDGSWKLCDFGSTSTNHKRFEKLEEMGVEEDNIRKHTTPAYRAPEMWDLLRRELINEKVDIWALGCLLFRICYFKNAFDGESKLQILNGNYRIPELPKYSSFITDLIRDMLQASPDDRPDITQASALLDWPFISMNLGVSKPPNRSPLMPQRSPPPPPSSGEATRNVSQPCVTSGVGGTGGSLGAFWSTQHAKTSIFVEDKSRPKFDEEPTNYSSAIHDGNRPDNHPLPKNTSPVKDENIRTNVIRRNVHDKPHKPEDGPSIDVKMNFFHKDTDTGVEKLKASKPEGMATFQDDAFNSFVAEFDTNKLNAGTGNNRSGKEEALQDEIERLKAQLKQANLEKAEMTSKFEKLSAICRSQRQEIQELKQALAARSPSPNKDASRNQISSGNQSSATPPREKIEGTVSELQKGKTDWGTPTSEANSWQAFPEEPKPQRIAHSVRTRNGHLNKQAAQATSGFDTWGFGTESFTAISTASSQRAKPNGEGNISQGIGQSKITDKQSSVQPAGWAGPGYVTWYLIPVYTVMGNPSVVHHLTLFLLLVLHLPLFPVVGSTGIIISSGSTLSVDSSPLKSPSGNFAFGFHDTDNQDLFLLAVCSASKGREAAMLDDGNFVLRDENSNTIWESFKHPTDTILPGQILDMPTFLIPRLSPQNYSHRRFQPREIGSGACGYNSYCARTNEKMECLCPEGYSYIDPNATGQGCRPSFPLPSCLADGWEVDTKNVDFKEYSFTDWPLSDYDVQIGDEVDMQMCKDLCRKDCFCAAAIFNENTCWKKKYPLSNGRRHPSVNRTALIKVPKTDVSNRLGKEDQNSANIIVVSALLGSSVFLNILLLLAFILSVYFPYHKKLLLQSVSSLSSTNVRSYTYKELEEATGGFKQTLGRGAFGTIICCKSSVEFAMRNEEEALMDWVYNCFKRRKLDKLAENDEEAKNDLKRLERLVTVALWCIQEDASLRPTMKKVTQMLEGVIEVSVPPCPWNYGSNSTNIQISMQ</sequence>
<evidence type="ECO:0000313" key="1">
    <source>
        <dbReference type="EMBL" id="KAJ0094903.1"/>
    </source>
</evidence>
<organism evidence="1 2">
    <name type="scientific">Pistacia atlantica</name>
    <dbReference type="NCBI Taxonomy" id="434234"/>
    <lineage>
        <taxon>Eukaryota</taxon>
        <taxon>Viridiplantae</taxon>
        <taxon>Streptophyta</taxon>
        <taxon>Embryophyta</taxon>
        <taxon>Tracheophyta</taxon>
        <taxon>Spermatophyta</taxon>
        <taxon>Magnoliopsida</taxon>
        <taxon>eudicotyledons</taxon>
        <taxon>Gunneridae</taxon>
        <taxon>Pentapetalae</taxon>
        <taxon>rosids</taxon>
        <taxon>malvids</taxon>
        <taxon>Sapindales</taxon>
        <taxon>Anacardiaceae</taxon>
        <taxon>Pistacia</taxon>
    </lineage>
</organism>
<dbReference type="EMBL" id="CM047902">
    <property type="protein sequence ID" value="KAJ0094903.1"/>
    <property type="molecule type" value="Genomic_DNA"/>
</dbReference>
<name>A0ACC1B7H5_9ROSI</name>
<accession>A0ACC1B7H5</accession>
<protein>
    <submittedName>
        <fullName evidence="1">Uncharacterized protein</fullName>
    </submittedName>
</protein>
<evidence type="ECO:0000313" key="2">
    <source>
        <dbReference type="Proteomes" id="UP001164250"/>
    </source>
</evidence>
<comment type="caution">
    <text evidence="1">The sequence shown here is derived from an EMBL/GenBank/DDBJ whole genome shotgun (WGS) entry which is preliminary data.</text>
</comment>
<keyword evidence="2" id="KW-1185">Reference proteome</keyword>
<reference evidence="2" key="1">
    <citation type="journal article" date="2023" name="G3 (Bethesda)">
        <title>Genome assembly and association tests identify interacting loci associated with vigor, precocity, and sex in interspecific pistachio rootstocks.</title>
        <authorList>
            <person name="Palmer W."/>
            <person name="Jacygrad E."/>
            <person name="Sagayaradj S."/>
            <person name="Cavanaugh K."/>
            <person name="Han R."/>
            <person name="Bertier L."/>
            <person name="Beede B."/>
            <person name="Kafkas S."/>
            <person name="Golino D."/>
            <person name="Preece J."/>
            <person name="Michelmore R."/>
        </authorList>
    </citation>
    <scope>NUCLEOTIDE SEQUENCE [LARGE SCALE GENOMIC DNA]</scope>
</reference>
<dbReference type="Proteomes" id="UP001164250">
    <property type="component" value="Chromosome 6"/>
</dbReference>
<proteinExistence type="predicted"/>